<dbReference type="RefSeq" id="WP_004368369.1">
    <property type="nucleotide sequence ID" value="NZ_GL833118.1"/>
</dbReference>
<dbReference type="PANTHER" id="PTHR43158">
    <property type="entry name" value="SKFA PEPTIDE EXPORT ATP-BINDING PROTEIN SKFE"/>
    <property type="match status" value="1"/>
</dbReference>
<keyword evidence="2 4" id="KW-0067">ATP-binding</keyword>
<dbReference type="Proteomes" id="UP000005580">
    <property type="component" value="Unassembled WGS sequence"/>
</dbReference>
<evidence type="ECO:0000256" key="1">
    <source>
        <dbReference type="ARBA" id="ARBA00022741"/>
    </source>
</evidence>
<dbReference type="GO" id="GO:0005524">
    <property type="term" value="F:ATP binding"/>
    <property type="evidence" value="ECO:0007669"/>
    <property type="project" value="UniProtKB-KW"/>
</dbReference>
<dbReference type="AlphaFoldDB" id="E7RPL9"/>
<evidence type="ECO:0000256" key="2">
    <source>
        <dbReference type="ARBA" id="ARBA00022840"/>
    </source>
</evidence>
<evidence type="ECO:0000259" key="3">
    <source>
        <dbReference type="PROSITE" id="PS50893"/>
    </source>
</evidence>
<dbReference type="GO" id="GO:0016887">
    <property type="term" value="F:ATP hydrolysis activity"/>
    <property type="evidence" value="ECO:0007669"/>
    <property type="project" value="InterPro"/>
</dbReference>
<dbReference type="SMART" id="SM00382">
    <property type="entry name" value="AAA"/>
    <property type="match status" value="1"/>
</dbReference>
<keyword evidence="5" id="KW-1185">Reference proteome</keyword>
<reference evidence="4" key="1">
    <citation type="submission" date="2011-01" db="EMBL/GenBank/DDBJ databases">
        <authorList>
            <person name="Muzny D."/>
            <person name="Qin X."/>
            <person name="Buhay C."/>
            <person name="Dugan-Rocha S."/>
            <person name="Ding Y."/>
            <person name="Chen G."/>
            <person name="Hawes A."/>
            <person name="Holder M."/>
            <person name="Jhangiani S."/>
            <person name="Johnson A."/>
            <person name="Khan Z."/>
            <person name="Li Z."/>
            <person name="Liu W."/>
            <person name="Liu X."/>
            <person name="Perez L."/>
            <person name="Shen H."/>
            <person name="Wang Q."/>
            <person name="Watt J."/>
            <person name="Xi L."/>
            <person name="Xin Y."/>
            <person name="Zhou J."/>
            <person name="Deng J."/>
            <person name="Jiang H."/>
            <person name="Liu Y."/>
            <person name="Qu J."/>
            <person name="Song X.-Z."/>
            <person name="Zhang L."/>
            <person name="Villasana D."/>
            <person name="Johnson A."/>
            <person name="Liu J."/>
            <person name="Liyanage D."/>
            <person name="Lorensuhewa L."/>
            <person name="Robinson T."/>
            <person name="Song A."/>
            <person name="Song B.-B."/>
            <person name="Dinh H."/>
            <person name="Thornton R."/>
            <person name="Coyle M."/>
            <person name="Francisco L."/>
            <person name="Jackson L."/>
            <person name="Javaid M."/>
            <person name="Korchina V."/>
            <person name="Kovar C."/>
            <person name="Mata R."/>
            <person name="Mathew T."/>
            <person name="Ngo R."/>
            <person name="Nguyen L."/>
            <person name="Nguyen N."/>
            <person name="Okwuonu G."/>
            <person name="Ongeri F."/>
            <person name="Pham C."/>
            <person name="Simmons D."/>
            <person name="Wilczek-Boney K."/>
            <person name="Hale W."/>
            <person name="Jakkamsetti A."/>
            <person name="Pham P."/>
            <person name="Ruth R."/>
            <person name="San Lucas F."/>
            <person name="Warren J."/>
            <person name="Zhang J."/>
            <person name="Zhao Z."/>
            <person name="Zhou C."/>
            <person name="Zhu D."/>
            <person name="Lee S."/>
            <person name="Bess C."/>
            <person name="Blankenburg K."/>
            <person name="Forbes L."/>
            <person name="Fu Q."/>
            <person name="Gubbala S."/>
            <person name="Hirani K."/>
            <person name="Jayaseelan J.C."/>
            <person name="Lara F."/>
            <person name="Munidasa M."/>
            <person name="Palculict T."/>
            <person name="Patil S."/>
            <person name="Pu L.-L."/>
            <person name="Saada N."/>
            <person name="Tang L."/>
            <person name="Weissenberger G."/>
            <person name="Zhu Y."/>
            <person name="Hemphill L."/>
            <person name="Shang Y."/>
            <person name="Youmans B."/>
            <person name="Ayvaz T."/>
            <person name="Ross M."/>
            <person name="Santibanez J."/>
            <person name="Aqrawi P."/>
            <person name="Gross S."/>
            <person name="Joshi V."/>
            <person name="Fowler G."/>
            <person name="Nazareth L."/>
            <person name="Reid J."/>
            <person name="Worley K."/>
            <person name="Petrosino J."/>
            <person name="Highlander S."/>
            <person name="Gibbs R."/>
        </authorList>
    </citation>
    <scope>NUCLEOTIDE SEQUENCE [LARGE SCALE GENOMIC DNA]</scope>
    <source>
        <strain evidence="4">ATCC 33269</strain>
    </source>
</reference>
<dbReference type="SUPFAM" id="SSF52540">
    <property type="entry name" value="P-loop containing nucleoside triphosphate hydrolases"/>
    <property type="match status" value="1"/>
</dbReference>
<dbReference type="STRING" id="28134.SAMN05444288_0031"/>
<dbReference type="Pfam" id="PF00005">
    <property type="entry name" value="ABC_tran"/>
    <property type="match status" value="1"/>
</dbReference>
<comment type="caution">
    <text evidence="4">The sequence shown here is derived from an EMBL/GenBank/DDBJ whole genome shotgun (WGS) entry which is preliminary data.</text>
</comment>
<dbReference type="PROSITE" id="PS50893">
    <property type="entry name" value="ABC_TRANSPORTER_2"/>
    <property type="match status" value="1"/>
</dbReference>
<feature type="domain" description="ABC transporter" evidence="3">
    <location>
        <begin position="2"/>
        <end position="228"/>
    </location>
</feature>
<keyword evidence="1" id="KW-0547">Nucleotide-binding</keyword>
<dbReference type="PANTHER" id="PTHR43158:SF10">
    <property type="entry name" value="ABC TRANSPORTER ATP-BINDING PROTEIN YTRB"/>
    <property type="match status" value="1"/>
</dbReference>
<organism evidence="4 5">
    <name type="scientific">Hoylesella oralis ATCC 33269</name>
    <dbReference type="NCBI Taxonomy" id="873533"/>
    <lineage>
        <taxon>Bacteria</taxon>
        <taxon>Pseudomonadati</taxon>
        <taxon>Bacteroidota</taxon>
        <taxon>Bacteroidia</taxon>
        <taxon>Bacteroidales</taxon>
        <taxon>Prevotellaceae</taxon>
        <taxon>Hoylesella</taxon>
    </lineage>
</organism>
<dbReference type="EMBL" id="AEPE02000004">
    <property type="protein sequence ID" value="EFZ37062.1"/>
    <property type="molecule type" value="Genomic_DNA"/>
</dbReference>
<dbReference type="InterPro" id="IPR027417">
    <property type="entry name" value="P-loop_NTPase"/>
</dbReference>
<name>E7RPL9_9BACT</name>
<dbReference type="HOGENOM" id="CLU_000604_1_2_10"/>
<protein>
    <submittedName>
        <fullName evidence="4">ABC transporter, ATP-binding protein</fullName>
    </submittedName>
</protein>
<gene>
    <name evidence="4" type="ORF">HMPREF0663_11120</name>
</gene>
<dbReference type="eggNOG" id="COG1131">
    <property type="taxonomic scope" value="Bacteria"/>
</dbReference>
<sequence>MIKVENMSFGYKDMTGNLFDHLNLEIEEGRIYGLLGKNGVGKSTLLYLLAGLIFPQEGTVNADGREVRKRQPETLGDVFILPDEFELPAVSIETFLEMRTPFYPKFRREVFDECLRAFEVEDNVALKSLSLGQKKKVLISFALALGVKYLLLDEPTNGLDIPSKAQFRKLVAGLVTEEQAVIISTHQVHDVDSLLDHVLIIGSDHAMLDVSIEQIGRRYAFEYRSQAEMTADVIYSQPSLQGNATIVKRSKEMEETPVNIELFFNAVTKGLIKNEEEAL</sequence>
<dbReference type="CDD" id="cd03230">
    <property type="entry name" value="ABC_DR_subfamily_A"/>
    <property type="match status" value="1"/>
</dbReference>
<dbReference type="InterPro" id="IPR003593">
    <property type="entry name" value="AAA+_ATPase"/>
</dbReference>
<dbReference type="Gene3D" id="3.40.50.300">
    <property type="entry name" value="P-loop containing nucleotide triphosphate hydrolases"/>
    <property type="match status" value="1"/>
</dbReference>
<accession>E7RPL9</accession>
<evidence type="ECO:0000313" key="5">
    <source>
        <dbReference type="Proteomes" id="UP000005580"/>
    </source>
</evidence>
<evidence type="ECO:0000313" key="4">
    <source>
        <dbReference type="EMBL" id="EFZ37062.1"/>
    </source>
</evidence>
<proteinExistence type="predicted"/>
<dbReference type="InterPro" id="IPR003439">
    <property type="entry name" value="ABC_transporter-like_ATP-bd"/>
</dbReference>